<dbReference type="RefSeq" id="WP_033099627.1">
    <property type="nucleotide sequence ID" value="NZ_JACEIP010000005.1"/>
</dbReference>
<sequence>MIVKHTLPNGVRIVAEKIPHVRSVALGIWVGAGSKDENQQNNGISHFIEHMMFKGTEKRSARQLAEAFDAIGGHVNAFTSKEITCYYGKVLDQHFSTALEILTDMFFGSVFAEGEIEKEKKVIVEEIRMVEDTPDDLVHDLLSVASLGNHTLSYPVLGNEETVLRFTREALLEYKKDHYTPDQVVVAVAGNLPDDYYDQIVASFGGFQGKSAVKGTNPLRFVPGVKVRQKPTEQTHLCIGLPGLSIRDSRIYTLVLLNNVLGGNMSSRLFQEIREERGLAYSVYSYHSAHRDGGVFAVYAGTKHGQEEEVCECICQTLEQVKRHGLTADELNKAKEQLKSSLMLGLESTNNRMSRLGRNELLLGRHLSMDEIVDSVERITLNDVNELACELFTSPMSLALISPDGKIPEGFREELA</sequence>
<evidence type="ECO:0000313" key="6">
    <source>
        <dbReference type="Proteomes" id="UP000530514"/>
    </source>
</evidence>
<protein>
    <submittedName>
        <fullName evidence="5">Insulinase family protein</fullName>
    </submittedName>
</protein>
<dbReference type="GO" id="GO:0004222">
    <property type="term" value="F:metalloendopeptidase activity"/>
    <property type="evidence" value="ECO:0007669"/>
    <property type="project" value="InterPro"/>
</dbReference>
<evidence type="ECO:0000256" key="1">
    <source>
        <dbReference type="ARBA" id="ARBA00007261"/>
    </source>
</evidence>
<proteinExistence type="inferred from homology"/>
<evidence type="ECO:0000313" key="5">
    <source>
        <dbReference type="EMBL" id="MBA4542298.1"/>
    </source>
</evidence>
<dbReference type="InterPro" id="IPR050361">
    <property type="entry name" value="MPP/UQCRC_Complex"/>
</dbReference>
<feature type="domain" description="Peptidase M16 N-terminal" evidence="3">
    <location>
        <begin position="12"/>
        <end position="158"/>
    </location>
</feature>
<comment type="similarity">
    <text evidence="1 2">Belongs to the peptidase M16 family.</text>
</comment>
<dbReference type="PROSITE" id="PS00143">
    <property type="entry name" value="INSULINASE"/>
    <property type="match status" value="1"/>
</dbReference>
<dbReference type="EMBL" id="JACEIP010000005">
    <property type="protein sequence ID" value="MBA4542298.1"/>
    <property type="molecule type" value="Genomic_DNA"/>
</dbReference>
<dbReference type="SUPFAM" id="SSF63411">
    <property type="entry name" value="LuxS/MPP-like metallohydrolase"/>
    <property type="match status" value="2"/>
</dbReference>
<dbReference type="FunFam" id="3.30.830.10:FF:000008">
    <property type="entry name" value="Mitochondrial-processing peptidase subunit beta"/>
    <property type="match status" value="1"/>
</dbReference>
<evidence type="ECO:0000259" key="4">
    <source>
        <dbReference type="Pfam" id="PF05193"/>
    </source>
</evidence>
<dbReference type="AlphaFoldDB" id="A0A7W1X8X6"/>
<dbReference type="Gene3D" id="3.30.830.10">
    <property type="entry name" value="Metalloenzyme, LuxS/M16 peptidase-like"/>
    <property type="match status" value="2"/>
</dbReference>
<dbReference type="GO" id="GO:0006508">
    <property type="term" value="P:proteolysis"/>
    <property type="evidence" value="ECO:0007669"/>
    <property type="project" value="InterPro"/>
</dbReference>
<comment type="caution">
    <text evidence="5">The sequence shown here is derived from an EMBL/GenBank/DDBJ whole genome shotgun (WGS) entry which is preliminary data.</text>
</comment>
<reference evidence="5 6" key="1">
    <citation type="submission" date="2020-07" db="EMBL/GenBank/DDBJ databases">
        <authorList>
            <person name="Feng H."/>
        </authorList>
    </citation>
    <scope>NUCLEOTIDE SEQUENCE [LARGE SCALE GENOMIC DNA]</scope>
    <source>
        <strain evidence="6">s-11</strain>
    </source>
</reference>
<dbReference type="OrthoDB" id="9811314at2"/>
<dbReference type="Pfam" id="PF05193">
    <property type="entry name" value="Peptidase_M16_C"/>
    <property type="match status" value="1"/>
</dbReference>
<dbReference type="Pfam" id="PF00675">
    <property type="entry name" value="Peptidase_M16"/>
    <property type="match status" value="1"/>
</dbReference>
<gene>
    <name evidence="5" type="ORF">H1164_05200</name>
</gene>
<evidence type="ECO:0000256" key="2">
    <source>
        <dbReference type="RuleBase" id="RU004447"/>
    </source>
</evidence>
<accession>A0A7W1X8X6</accession>
<dbReference type="GO" id="GO:0046872">
    <property type="term" value="F:metal ion binding"/>
    <property type="evidence" value="ECO:0007669"/>
    <property type="project" value="InterPro"/>
</dbReference>
<dbReference type="PANTHER" id="PTHR11851">
    <property type="entry name" value="METALLOPROTEASE"/>
    <property type="match status" value="1"/>
</dbReference>
<dbReference type="InterPro" id="IPR007863">
    <property type="entry name" value="Peptidase_M16_C"/>
</dbReference>
<feature type="domain" description="Peptidase M16 C-terminal" evidence="4">
    <location>
        <begin position="166"/>
        <end position="338"/>
    </location>
</feature>
<dbReference type="InterPro" id="IPR001431">
    <property type="entry name" value="Pept_M16_Zn_BS"/>
</dbReference>
<name>A0A7W1X8X6_9BACL</name>
<dbReference type="PANTHER" id="PTHR11851:SF49">
    <property type="entry name" value="MITOCHONDRIAL-PROCESSING PEPTIDASE SUBUNIT ALPHA"/>
    <property type="match status" value="1"/>
</dbReference>
<dbReference type="InterPro" id="IPR011765">
    <property type="entry name" value="Pept_M16_N"/>
</dbReference>
<evidence type="ECO:0000259" key="3">
    <source>
        <dbReference type="Pfam" id="PF00675"/>
    </source>
</evidence>
<dbReference type="Proteomes" id="UP000530514">
    <property type="component" value="Unassembled WGS sequence"/>
</dbReference>
<organism evidence="5 6">
    <name type="scientific">Thermoactinomyces daqus</name>
    <dbReference type="NCBI Taxonomy" id="1329516"/>
    <lineage>
        <taxon>Bacteria</taxon>
        <taxon>Bacillati</taxon>
        <taxon>Bacillota</taxon>
        <taxon>Bacilli</taxon>
        <taxon>Bacillales</taxon>
        <taxon>Thermoactinomycetaceae</taxon>
        <taxon>Thermoactinomyces</taxon>
    </lineage>
</organism>
<keyword evidence="6" id="KW-1185">Reference proteome</keyword>
<dbReference type="InterPro" id="IPR011249">
    <property type="entry name" value="Metalloenz_LuxS/M16"/>
</dbReference>